<dbReference type="Proteomes" id="UP001174908">
    <property type="component" value="Unassembled WGS sequence"/>
</dbReference>
<dbReference type="PANTHER" id="PTHR30632:SF0">
    <property type="entry name" value="SULFATE-BINDING PROTEIN"/>
    <property type="match status" value="1"/>
</dbReference>
<sequence>MKLKSKRLRASLAPLTALLLCLPAHAEDLVVSAAASLTQAFNAVGEAYEKHHPGQKVIFNFAASGALLSQMRQGAPVDVFASADQATMDRAADARLLAPGSRVDFARNTLVAVVPAGSARHPKSLKDLTDPGYARIAAGTPASVPAGKYTADAVAAAGLDGALQTRWVYGESVRQVLNYVARAEVDAGLVYRTDALLDPDKTRVAFTVPTSTAVTYPIARVAASNRSKAAGEFIEFVRGSEGQAILQRFGFSPP</sequence>
<dbReference type="PIRSF" id="PIRSF004846">
    <property type="entry name" value="ModA"/>
    <property type="match status" value="1"/>
</dbReference>
<evidence type="ECO:0000256" key="2">
    <source>
        <dbReference type="ARBA" id="ARBA00022723"/>
    </source>
</evidence>
<keyword evidence="6" id="KW-1185">Reference proteome</keyword>
<feature type="signal peptide" evidence="4">
    <location>
        <begin position="1"/>
        <end position="26"/>
    </location>
</feature>
<comment type="caution">
    <text evidence="5">The sequence shown here is derived from an EMBL/GenBank/DDBJ whole genome shotgun (WGS) entry which is preliminary data.</text>
</comment>
<dbReference type="SUPFAM" id="SSF53850">
    <property type="entry name" value="Periplasmic binding protein-like II"/>
    <property type="match status" value="1"/>
</dbReference>
<dbReference type="PANTHER" id="PTHR30632">
    <property type="entry name" value="MOLYBDATE-BINDING PERIPLASMIC PROTEIN"/>
    <property type="match status" value="1"/>
</dbReference>
<name>A0ABT7NC09_9BURK</name>
<organism evidence="5 6">
    <name type="scientific">Variovorax dokdonensis</name>
    <dbReference type="NCBI Taxonomy" id="344883"/>
    <lineage>
        <taxon>Bacteria</taxon>
        <taxon>Pseudomonadati</taxon>
        <taxon>Pseudomonadota</taxon>
        <taxon>Betaproteobacteria</taxon>
        <taxon>Burkholderiales</taxon>
        <taxon>Comamonadaceae</taxon>
        <taxon>Variovorax</taxon>
    </lineage>
</organism>
<dbReference type="NCBIfam" id="TIGR01256">
    <property type="entry name" value="modA"/>
    <property type="match status" value="1"/>
</dbReference>
<gene>
    <name evidence="5" type="primary">modA</name>
    <name evidence="5" type="ORF">QTH91_13385</name>
</gene>
<accession>A0ABT7NC09</accession>
<evidence type="ECO:0000256" key="1">
    <source>
        <dbReference type="ARBA" id="ARBA00009175"/>
    </source>
</evidence>
<evidence type="ECO:0000256" key="3">
    <source>
        <dbReference type="ARBA" id="ARBA00022729"/>
    </source>
</evidence>
<evidence type="ECO:0000313" key="5">
    <source>
        <dbReference type="EMBL" id="MDM0045480.1"/>
    </source>
</evidence>
<dbReference type="InterPro" id="IPR005950">
    <property type="entry name" value="ModA"/>
</dbReference>
<keyword evidence="3 4" id="KW-0732">Signal</keyword>
<proteinExistence type="inferred from homology"/>
<keyword evidence="2" id="KW-0479">Metal-binding</keyword>
<dbReference type="EMBL" id="JASZYV010000002">
    <property type="protein sequence ID" value="MDM0045480.1"/>
    <property type="molecule type" value="Genomic_DNA"/>
</dbReference>
<dbReference type="RefSeq" id="WP_286660550.1">
    <property type="nucleotide sequence ID" value="NZ_JASZYV010000002.1"/>
</dbReference>
<evidence type="ECO:0000313" key="6">
    <source>
        <dbReference type="Proteomes" id="UP001174908"/>
    </source>
</evidence>
<dbReference type="Pfam" id="PF13531">
    <property type="entry name" value="SBP_bac_11"/>
    <property type="match status" value="1"/>
</dbReference>
<dbReference type="InterPro" id="IPR050682">
    <property type="entry name" value="ModA/WtpA"/>
</dbReference>
<protein>
    <submittedName>
        <fullName evidence="5">Molybdate ABC transporter substrate-binding protein</fullName>
    </submittedName>
</protein>
<dbReference type="Gene3D" id="3.40.190.10">
    <property type="entry name" value="Periplasmic binding protein-like II"/>
    <property type="match status" value="2"/>
</dbReference>
<evidence type="ECO:0000256" key="4">
    <source>
        <dbReference type="SAM" id="SignalP"/>
    </source>
</evidence>
<reference evidence="5" key="1">
    <citation type="submission" date="2023-06" db="EMBL/GenBank/DDBJ databases">
        <authorList>
            <person name="Jiang Y."/>
            <person name="Liu Q."/>
        </authorList>
    </citation>
    <scope>NUCLEOTIDE SEQUENCE</scope>
    <source>
        <strain evidence="5">CGMCC 1.12089</strain>
    </source>
</reference>
<feature type="chain" id="PRO_5046076778" evidence="4">
    <location>
        <begin position="27"/>
        <end position="254"/>
    </location>
</feature>
<comment type="similarity">
    <text evidence="1">Belongs to the bacterial solute-binding protein ModA family.</text>
</comment>